<evidence type="ECO:0008006" key="3">
    <source>
        <dbReference type="Google" id="ProtNLM"/>
    </source>
</evidence>
<accession>A0ABY9AVD5</accession>
<protein>
    <recommendedName>
        <fullName evidence="3">Transcriptional regulator</fullName>
    </recommendedName>
</protein>
<evidence type="ECO:0000313" key="2">
    <source>
        <dbReference type="Proteomes" id="UP001242732"/>
    </source>
</evidence>
<evidence type="ECO:0000313" key="1">
    <source>
        <dbReference type="EMBL" id="WIY50834.1"/>
    </source>
</evidence>
<reference evidence="1 2" key="1">
    <citation type="submission" date="2023-06" db="EMBL/GenBank/DDBJ databases">
        <authorList>
            <person name="Ham H."/>
            <person name="Park D.S."/>
        </authorList>
    </citation>
    <scope>NUCLEOTIDE SEQUENCE [LARGE SCALE GENOMIC DNA]</scope>
    <source>
        <strain evidence="1 2">KACC 17005</strain>
    </source>
</reference>
<sequence>MPYRLTAGDMIFRIADEVSFPPVRGNADYEIYLGWLARGNTPLPYEPPAPVVRVPEEVTMGQARLALLDIGKLQAVEAVLAGMPEPERTRAKIEWDYRPTVRRDSQLVAQLGAAIGLTRRELDDIFTHAAGL</sequence>
<dbReference type="EMBL" id="CP127363">
    <property type="protein sequence ID" value="WIY50834.1"/>
    <property type="molecule type" value="Genomic_DNA"/>
</dbReference>
<dbReference type="Proteomes" id="UP001242732">
    <property type="component" value="Chromosome"/>
</dbReference>
<name>A0ABY9AVD5_PARCI</name>
<keyword evidence="2" id="KW-1185">Reference proteome</keyword>
<proteinExistence type="predicted"/>
<dbReference type="RefSeq" id="WP_011795484.1">
    <property type="nucleotide sequence ID" value="NZ_CP023687.1"/>
</dbReference>
<gene>
    <name evidence="1" type="ORF">QRO08_09815</name>
</gene>
<organism evidence="1 2">
    <name type="scientific">Paracidovorax citrulli</name>
    <name type="common">Acidovorax citrulli</name>
    <dbReference type="NCBI Taxonomy" id="80869"/>
    <lineage>
        <taxon>Bacteria</taxon>
        <taxon>Pseudomonadati</taxon>
        <taxon>Pseudomonadota</taxon>
        <taxon>Betaproteobacteria</taxon>
        <taxon>Burkholderiales</taxon>
        <taxon>Comamonadaceae</taxon>
        <taxon>Paracidovorax</taxon>
    </lineage>
</organism>